<evidence type="ECO:0000256" key="5">
    <source>
        <dbReference type="ARBA" id="ARBA00022833"/>
    </source>
</evidence>
<keyword evidence="7 8" id="KW-0694">RNA-binding</keyword>
<keyword evidence="5" id="KW-0862">Zinc</keyword>
<evidence type="ECO:0000313" key="11">
    <source>
        <dbReference type="EMBL" id="JAA80593.1"/>
    </source>
</evidence>
<evidence type="ECO:0000256" key="4">
    <source>
        <dbReference type="ARBA" id="ARBA00022771"/>
    </source>
</evidence>
<reference evidence="11" key="2">
    <citation type="submission" date="2013-05" db="EMBL/GenBank/DDBJ databases">
        <authorList>
            <person name="Carter J.-M."/>
            <person name="Baker S.C."/>
            <person name="Pink R."/>
            <person name="Carter D.R.F."/>
            <person name="Collins A."/>
            <person name="Tomlin J."/>
            <person name="Gibbs M."/>
            <person name="Breuker C.J."/>
        </authorList>
    </citation>
    <scope>NUCLEOTIDE SEQUENCE</scope>
    <source>
        <tissue evidence="11">Ovary</tissue>
    </source>
</reference>
<organism evidence="11">
    <name type="scientific">Pararge aegeria</name>
    <name type="common">speckled wood butterfly</name>
    <dbReference type="NCBI Taxonomy" id="116150"/>
    <lineage>
        <taxon>Eukaryota</taxon>
        <taxon>Metazoa</taxon>
        <taxon>Ecdysozoa</taxon>
        <taxon>Arthropoda</taxon>
        <taxon>Hexapoda</taxon>
        <taxon>Insecta</taxon>
        <taxon>Pterygota</taxon>
        <taxon>Neoptera</taxon>
        <taxon>Endopterygota</taxon>
        <taxon>Lepidoptera</taxon>
        <taxon>Glossata</taxon>
        <taxon>Ditrysia</taxon>
        <taxon>Papilionoidea</taxon>
        <taxon>Nymphalidae</taxon>
        <taxon>Satyrinae</taxon>
        <taxon>Satyrini</taxon>
        <taxon>Parargina</taxon>
        <taxon>Pararge</taxon>
    </lineage>
</organism>
<dbReference type="GO" id="GO:0005737">
    <property type="term" value="C:cytoplasm"/>
    <property type="evidence" value="ECO:0007669"/>
    <property type="project" value="UniProtKB-SubCell"/>
</dbReference>
<sequence length="315" mass="34948">METYQFNFNNMDEGKSIFTTASDSQATNTAATESFAPSDNRNSGIGQGSVFSPLAPPFQSRITEDLISMVNPQEPRAGDIAPSSSDIDEVLMNLRINSSDSLFEDPAEQSNHNFFMGSRSESVASAPGNIWSENSTPKNNEMFDNFEFFLKTLSSANTYASMLTREQLSVLQSIRPSLLFEFLQEVARIRTEKRMQRALPHECAFCKNNGENEENYSSHALKDWRGRVQCPVLRAFRCPRCGATGDRAHTIKYCPANENGMDRQGSLLRRRLSSNSFILGENGRTGYSAPSTPAQSPSATSAFNNSSFWSNFGVN</sequence>
<evidence type="ECO:0000256" key="9">
    <source>
        <dbReference type="SAM" id="MobiDB-lite"/>
    </source>
</evidence>
<dbReference type="GO" id="GO:0003723">
    <property type="term" value="F:RNA binding"/>
    <property type="evidence" value="ECO:0007669"/>
    <property type="project" value="UniProtKB-UniRule"/>
</dbReference>
<feature type="compositionally biased region" description="Polar residues" evidence="9">
    <location>
        <begin position="22"/>
        <end position="44"/>
    </location>
</feature>
<dbReference type="PANTHER" id="PTHR12887">
    <property type="entry name" value="NANOS PROTEIN"/>
    <property type="match status" value="1"/>
</dbReference>
<keyword evidence="2" id="KW-0963">Cytoplasm</keyword>
<comment type="similarity">
    <text evidence="8">Belongs to the nanos family.</text>
</comment>
<dbReference type="EMBL" id="GAIX01011967">
    <property type="protein sequence ID" value="JAA80593.1"/>
    <property type="molecule type" value="Transcribed_RNA"/>
</dbReference>
<evidence type="ECO:0000256" key="3">
    <source>
        <dbReference type="ARBA" id="ARBA00022723"/>
    </source>
</evidence>
<accession>S4NXZ0</accession>
<dbReference type="PROSITE" id="PS51522">
    <property type="entry name" value="ZF_NANOS"/>
    <property type="match status" value="1"/>
</dbReference>
<evidence type="ECO:0000256" key="6">
    <source>
        <dbReference type="ARBA" id="ARBA00022845"/>
    </source>
</evidence>
<evidence type="ECO:0000256" key="2">
    <source>
        <dbReference type="ARBA" id="ARBA00022490"/>
    </source>
</evidence>
<name>S4NXZ0_9NEOP</name>
<dbReference type="InterPro" id="IPR038129">
    <property type="entry name" value="Nanos_sf"/>
</dbReference>
<keyword evidence="6 8" id="KW-0810">Translation regulation</keyword>
<evidence type="ECO:0000256" key="8">
    <source>
        <dbReference type="PROSITE-ProRule" id="PRU00855"/>
    </source>
</evidence>
<evidence type="ECO:0000256" key="1">
    <source>
        <dbReference type="ARBA" id="ARBA00004496"/>
    </source>
</evidence>
<dbReference type="GO" id="GO:0008270">
    <property type="term" value="F:zinc ion binding"/>
    <property type="evidence" value="ECO:0007669"/>
    <property type="project" value="UniProtKB-KW"/>
</dbReference>
<feature type="domain" description="Nanos-type" evidence="10">
    <location>
        <begin position="202"/>
        <end position="256"/>
    </location>
</feature>
<dbReference type="GeneID" id="120628819"/>
<comment type="subcellular location">
    <subcellularLocation>
        <location evidence="1">Cytoplasm</location>
    </subcellularLocation>
</comment>
<keyword evidence="3" id="KW-0479">Metal-binding</keyword>
<keyword evidence="4 8" id="KW-0863">Zinc-finger</keyword>
<dbReference type="Pfam" id="PF05741">
    <property type="entry name" value="zf-nanos"/>
    <property type="match status" value="1"/>
</dbReference>
<dbReference type="InterPro" id="IPR024161">
    <property type="entry name" value="Znf_nanos-typ"/>
</dbReference>
<proteinExistence type="inferred from homology"/>
<evidence type="ECO:0000256" key="7">
    <source>
        <dbReference type="ARBA" id="ARBA00022884"/>
    </source>
</evidence>
<reference evidence="11" key="1">
    <citation type="journal article" date="2013" name="BMC Genomics">
        <title>Unscrambling butterfly oogenesis.</title>
        <authorList>
            <person name="Carter J.M."/>
            <person name="Baker S.C."/>
            <person name="Pink R."/>
            <person name="Carter D.R."/>
            <person name="Collins A."/>
            <person name="Tomlin J."/>
            <person name="Gibbs M."/>
            <person name="Breuker C.J."/>
        </authorList>
    </citation>
    <scope>NUCLEOTIDE SEQUENCE</scope>
    <source>
        <tissue evidence="11">Ovary</tissue>
    </source>
</reference>
<feature type="region of interest" description="Disordered" evidence="9">
    <location>
        <begin position="22"/>
        <end position="46"/>
    </location>
</feature>
<dbReference type="RefSeq" id="XP_039753377.1">
    <property type="nucleotide sequence ID" value="XM_039897443.1"/>
</dbReference>
<protein>
    <submittedName>
        <fullName evidence="11">Nanos-like</fullName>
    </submittedName>
</protein>
<dbReference type="GO" id="GO:0006417">
    <property type="term" value="P:regulation of translation"/>
    <property type="evidence" value="ECO:0007669"/>
    <property type="project" value="UniProtKB-UniRule"/>
</dbReference>
<dbReference type="AlphaFoldDB" id="S4NXZ0"/>
<evidence type="ECO:0000259" key="10">
    <source>
        <dbReference type="PROSITE" id="PS51522"/>
    </source>
</evidence>
<dbReference type="InterPro" id="IPR008705">
    <property type="entry name" value="Nanos/Xcar2"/>
</dbReference>
<dbReference type="Gene3D" id="4.10.60.30">
    <property type="entry name" value="Nanos, RNA-binding domain"/>
    <property type="match status" value="1"/>
</dbReference>